<protein>
    <recommendedName>
        <fullName evidence="3">Glycoside hydrolase family 57 N-terminal domain-containing protein</fullName>
    </recommendedName>
</protein>
<name>A0ABY7VDH2_9GAMM</name>
<dbReference type="EMBL" id="CP059693">
    <property type="protein sequence ID" value="WDE11445.1"/>
    <property type="molecule type" value="Genomic_DNA"/>
</dbReference>
<evidence type="ECO:0000313" key="1">
    <source>
        <dbReference type="EMBL" id="WDE11445.1"/>
    </source>
</evidence>
<keyword evidence="2" id="KW-1185">Reference proteome</keyword>
<gene>
    <name evidence="1" type="ORF">H3N35_25060</name>
</gene>
<evidence type="ECO:0000313" key="2">
    <source>
        <dbReference type="Proteomes" id="UP001215231"/>
    </source>
</evidence>
<proteinExistence type="predicted"/>
<accession>A0ABY7VDH2</accession>
<sequence length="631" mass="71627">MAQPSSIKYVLYTHYNYMEGKDFKLFSDFKELKNQEQRKDLSTLAINEAEKDVQADFDFQQLSGIGYLEKHFPQLKELLTSKLEEGNLVIFYSTGFADCLDGIAEGKTRAELLAEHKEIEFSYRYGQSLVKYMRSFYPELVARVRIITPIDLYDIFGRLHKLTADNLRWWFIGKSKAIHYDTPKSVEALLRLRLLGSGVPVFRLDHDVIFRGGEDTESNKLGLFSVISACIRTYQHCLQDPNVATFLLSASYDSQTLTGENKDKLEGWRGAFATRVFPALKVDKNILQKVGQVVEDEKKGSKSLFTWESYAEAVFSSDLARDFYGLTSKNSAATEVKGIGKIGAHPFTSIISGAMLCLSDGAILDLPPFSNFTLNVMWIDDHLKYGLHRELRHLITMKSDDELLFDIARQNGVMVKKKRAKIDNLPSYVLGSYLPTLLWGAVMDAWLNPNPLPKYLSGTPSESDTGRWGEVKRHGRSQGVFASALQLALEKGVFTTPDRFQVKNALIEVGLQRITEVRNQWAKLTAGDEGKEVETFASIWAKGTVSDYFPELADKCYGMAHKSINEREGDKKEELKKTTDLNEFQLHDDFLTLVEDALEYIEWTLNWPKIVQVVRSIEQGAVKTDLSWEPE</sequence>
<organism evidence="1 2">
    <name type="scientific">Thalassomonas haliotis</name>
    <dbReference type="NCBI Taxonomy" id="485448"/>
    <lineage>
        <taxon>Bacteria</taxon>
        <taxon>Pseudomonadati</taxon>
        <taxon>Pseudomonadota</taxon>
        <taxon>Gammaproteobacteria</taxon>
        <taxon>Alteromonadales</taxon>
        <taxon>Colwelliaceae</taxon>
        <taxon>Thalassomonas</taxon>
    </lineage>
</organism>
<dbReference type="RefSeq" id="WP_274051609.1">
    <property type="nucleotide sequence ID" value="NZ_CP059693.1"/>
</dbReference>
<reference evidence="1 2" key="1">
    <citation type="journal article" date="2022" name="Mar. Drugs">
        <title>Bioassay-Guided Fractionation Leads to the Detection of Cholic Acid Generated by the Rare Thalassomonas sp.</title>
        <authorList>
            <person name="Pheiffer F."/>
            <person name="Schneider Y.K."/>
            <person name="Hansen E.H."/>
            <person name="Andersen J.H."/>
            <person name="Isaksson J."/>
            <person name="Busche T."/>
            <person name="R C."/>
            <person name="Kalinowski J."/>
            <person name="Zyl L.V."/>
            <person name="Trindade M."/>
        </authorList>
    </citation>
    <scope>NUCLEOTIDE SEQUENCE [LARGE SCALE GENOMIC DNA]</scope>
    <source>
        <strain evidence="1 2">A5K-61T</strain>
    </source>
</reference>
<evidence type="ECO:0008006" key="3">
    <source>
        <dbReference type="Google" id="ProtNLM"/>
    </source>
</evidence>
<dbReference type="Proteomes" id="UP001215231">
    <property type="component" value="Chromosome"/>
</dbReference>